<evidence type="ECO:0000256" key="1">
    <source>
        <dbReference type="SAM" id="Phobius"/>
    </source>
</evidence>
<dbReference type="AlphaFoldDB" id="A0A918RDQ6"/>
<keyword evidence="1" id="KW-0812">Transmembrane</keyword>
<dbReference type="EMBL" id="BMWH01000015">
    <property type="protein sequence ID" value="GGZ95018.1"/>
    <property type="molecule type" value="Genomic_DNA"/>
</dbReference>
<keyword evidence="1" id="KW-1133">Transmembrane helix</keyword>
<feature type="transmembrane region" description="Helical" evidence="1">
    <location>
        <begin position="34"/>
        <end position="53"/>
    </location>
</feature>
<evidence type="ECO:0000313" key="2">
    <source>
        <dbReference type="EMBL" id="GGZ95018.1"/>
    </source>
</evidence>
<reference evidence="2" key="1">
    <citation type="journal article" date="2014" name="Int. J. Syst. Evol. Microbiol.">
        <title>Complete genome sequence of Corynebacterium casei LMG S-19264T (=DSM 44701T), isolated from a smear-ripened cheese.</title>
        <authorList>
            <consortium name="US DOE Joint Genome Institute (JGI-PGF)"/>
            <person name="Walter F."/>
            <person name="Albersmeier A."/>
            <person name="Kalinowski J."/>
            <person name="Ruckert C."/>
        </authorList>
    </citation>
    <scope>NUCLEOTIDE SEQUENCE</scope>
    <source>
        <strain evidence="2">JCM 5016</strain>
    </source>
</reference>
<accession>A0A918RDQ6</accession>
<dbReference type="RefSeq" id="WP_190058580.1">
    <property type="nucleotide sequence ID" value="NZ_BMWH01000015.1"/>
</dbReference>
<protein>
    <submittedName>
        <fullName evidence="2">Uncharacterized protein</fullName>
    </submittedName>
</protein>
<proteinExistence type="predicted"/>
<sequence length="87" mass="8917">MPIEQYQAAHGCTCGHSHGQAPVQQIIIKQSDPWLRYISIGFAAATIGLLVLAGVVAALIAAGACALCVAVAVKALCGLFSGKEPKK</sequence>
<name>A0A918RDQ6_9ACTN</name>
<evidence type="ECO:0000313" key="3">
    <source>
        <dbReference type="Proteomes" id="UP000623010"/>
    </source>
</evidence>
<dbReference type="Proteomes" id="UP000623010">
    <property type="component" value="Unassembled WGS sequence"/>
</dbReference>
<comment type="caution">
    <text evidence="2">The sequence shown here is derived from an EMBL/GenBank/DDBJ whole genome shotgun (WGS) entry which is preliminary data.</text>
</comment>
<keyword evidence="1" id="KW-0472">Membrane</keyword>
<gene>
    <name evidence="2" type="ORF">GCM10010389_37400</name>
</gene>
<reference evidence="2" key="2">
    <citation type="submission" date="2020-09" db="EMBL/GenBank/DDBJ databases">
        <authorList>
            <person name="Sun Q."/>
            <person name="Ohkuma M."/>
        </authorList>
    </citation>
    <scope>NUCLEOTIDE SEQUENCE</scope>
    <source>
        <strain evidence="2">JCM 5016</strain>
    </source>
</reference>
<organism evidence="2 3">
    <name type="scientific">Streptomyces echinoruber</name>
    <dbReference type="NCBI Taxonomy" id="68898"/>
    <lineage>
        <taxon>Bacteria</taxon>
        <taxon>Bacillati</taxon>
        <taxon>Actinomycetota</taxon>
        <taxon>Actinomycetes</taxon>
        <taxon>Kitasatosporales</taxon>
        <taxon>Streptomycetaceae</taxon>
        <taxon>Streptomyces</taxon>
    </lineage>
</organism>
<keyword evidence="3" id="KW-1185">Reference proteome</keyword>
<feature type="transmembrane region" description="Helical" evidence="1">
    <location>
        <begin position="59"/>
        <end position="81"/>
    </location>
</feature>